<proteinExistence type="predicted"/>
<feature type="compositionally biased region" description="Basic and acidic residues" evidence="4">
    <location>
        <begin position="772"/>
        <end position="806"/>
    </location>
</feature>
<feature type="region of interest" description="Disordered" evidence="4">
    <location>
        <begin position="709"/>
        <end position="852"/>
    </location>
</feature>
<feature type="compositionally biased region" description="Low complexity" evidence="4">
    <location>
        <begin position="753"/>
        <end position="764"/>
    </location>
</feature>
<feature type="region of interest" description="Disordered" evidence="4">
    <location>
        <begin position="255"/>
        <end position="344"/>
    </location>
</feature>
<evidence type="ECO:0000313" key="5">
    <source>
        <dbReference type="EMBL" id="QDS71110.1"/>
    </source>
</evidence>
<dbReference type="PROSITE" id="PS51421">
    <property type="entry name" value="RAS"/>
    <property type="match status" value="1"/>
</dbReference>
<dbReference type="GO" id="GO:0005525">
    <property type="term" value="F:GTP binding"/>
    <property type="evidence" value="ECO:0007669"/>
    <property type="project" value="UniProtKB-KW"/>
</dbReference>
<keyword evidence="2" id="KW-0342">GTP-binding</keyword>
<dbReference type="SMART" id="SM00174">
    <property type="entry name" value="RHO"/>
    <property type="match status" value="1"/>
</dbReference>
<feature type="compositionally biased region" description="Basic and acidic residues" evidence="4">
    <location>
        <begin position="823"/>
        <end position="838"/>
    </location>
</feature>
<accession>A0A517L640</accession>
<dbReference type="SMART" id="SM00173">
    <property type="entry name" value="RAS"/>
    <property type="match status" value="1"/>
</dbReference>
<feature type="compositionally biased region" description="Polar residues" evidence="4">
    <location>
        <begin position="330"/>
        <end position="344"/>
    </location>
</feature>
<evidence type="ECO:0000256" key="3">
    <source>
        <dbReference type="SAM" id="Coils"/>
    </source>
</evidence>
<dbReference type="PROSITE" id="PS51419">
    <property type="entry name" value="RAB"/>
    <property type="match status" value="1"/>
</dbReference>
<evidence type="ECO:0000256" key="1">
    <source>
        <dbReference type="ARBA" id="ARBA00022741"/>
    </source>
</evidence>
<feature type="compositionally biased region" description="Low complexity" evidence="4">
    <location>
        <begin position="807"/>
        <end position="822"/>
    </location>
</feature>
<dbReference type="Gene3D" id="3.40.50.300">
    <property type="entry name" value="P-loop containing nucleotide triphosphate hydrolases"/>
    <property type="match status" value="1"/>
</dbReference>
<feature type="compositionally biased region" description="Acidic residues" evidence="4">
    <location>
        <begin position="298"/>
        <end position="309"/>
    </location>
</feature>
<dbReference type="GO" id="GO:0016020">
    <property type="term" value="C:membrane"/>
    <property type="evidence" value="ECO:0007669"/>
    <property type="project" value="InterPro"/>
</dbReference>
<evidence type="ECO:0000256" key="2">
    <source>
        <dbReference type="ARBA" id="ARBA00023134"/>
    </source>
</evidence>
<dbReference type="GO" id="GO:0003924">
    <property type="term" value="F:GTPase activity"/>
    <property type="evidence" value="ECO:0007669"/>
    <property type="project" value="InterPro"/>
</dbReference>
<feature type="region of interest" description="Disordered" evidence="4">
    <location>
        <begin position="371"/>
        <end position="464"/>
    </location>
</feature>
<reference evidence="5 6" key="1">
    <citation type="submission" date="2019-07" db="EMBL/GenBank/DDBJ databases">
        <title>Finished genome of Venturia effusa.</title>
        <authorList>
            <person name="Young C.A."/>
            <person name="Cox M.P."/>
            <person name="Ganley A.R.D."/>
            <person name="David W.J."/>
        </authorList>
    </citation>
    <scope>NUCLEOTIDE SEQUENCE [LARGE SCALE GENOMIC DNA]</scope>
    <source>
        <strain evidence="6">albino</strain>
    </source>
</reference>
<dbReference type="EMBL" id="CP042189">
    <property type="protein sequence ID" value="QDS71110.1"/>
    <property type="molecule type" value="Genomic_DNA"/>
</dbReference>
<dbReference type="AlphaFoldDB" id="A0A517L640"/>
<sequence>MRSLKKPTFVPPVVQQNGGRVYLSYNMLIVGTQGAGKYCLHHQFVYACFPSIRDPYFDSETPQMLWKSESTDKYAFHIQPTRMDITRPESVPSSQHLYPATRLPADVYRFTDANGMMLVFSIDSRSSFDALTQLIDARKEDLKSKQVEPKVLCLVGNKLDKSGDKRKILCLEGEELAAKLGCPYVECSAKDQKGLEKLKSALIKVMETQGLLLQYEQQQRGLATQGSRAYHQKIPLMRRLTGGSLKRADTLRLRHSDEALSSRQTMRNQRERKGILITPSASGRRKGSPLSSENRIDEVDEETEPDEESQSSSQRSSNSSMRASSKQSSITSTQPSSGLSAQPSYGQCLTMERLPPAVVVSLSPVSQKPMEILLSPSSGASHTPAEPHQKAAEDLPTTTLPDVSNRGSPFQPQSTPEGGGECDVEPARSYELSQLSPRSVSPQYMFNTQSTSHSRGQSPEFGIDGHMTVHYDITQAASPSQLRGMISPPPMSPTIDEKRKLEEERAKLEEAKEKLRQEIQELQEHRARLEERRRDDAERRQIEEERKKIIEERKQIEAERQNLKEARRKIEEEEAQWECKQSVCSEIPEIPEIEEADHTPTMDENFEGVFPGIASQNDARVVAERRHRRHQSLQDGTKLEVKGRHHQEQMLHDDTKLEGKRRRHQEWFQQERQQDLQLRSPESSQAYLYSEPRGYFRVESPTAISENHDHLLRSVASPPPIPQRRYPLLQKRASLRLTRDPPQPGSSSDKTKSISSPPLSPDISQTLRRLLGKKEPKKPPSNDPHESVMVTRDHFGISTHQRRETDPSPLRPARSLLLPPISRFRDTDSREDSTRVDRAAAGGMPRRTRPTRSMVTPYIYDIGSIS</sequence>
<feature type="compositionally biased region" description="Polar residues" evidence="4">
    <location>
        <begin position="396"/>
        <end position="416"/>
    </location>
</feature>
<keyword evidence="6" id="KW-1185">Reference proteome</keyword>
<dbReference type="Pfam" id="PF00071">
    <property type="entry name" value="Ras"/>
    <property type="match status" value="1"/>
</dbReference>
<organism evidence="5 6">
    <name type="scientific">Venturia effusa</name>
    <dbReference type="NCBI Taxonomy" id="50376"/>
    <lineage>
        <taxon>Eukaryota</taxon>
        <taxon>Fungi</taxon>
        <taxon>Dikarya</taxon>
        <taxon>Ascomycota</taxon>
        <taxon>Pezizomycotina</taxon>
        <taxon>Dothideomycetes</taxon>
        <taxon>Pleosporomycetidae</taxon>
        <taxon>Venturiales</taxon>
        <taxon>Venturiaceae</taxon>
        <taxon>Venturia</taxon>
    </lineage>
</organism>
<dbReference type="SUPFAM" id="SSF52540">
    <property type="entry name" value="P-loop containing nucleoside triphosphate hydrolases"/>
    <property type="match status" value="1"/>
</dbReference>
<gene>
    <name evidence="5" type="ORF">FKW77_009533</name>
</gene>
<dbReference type="GO" id="GO:0007165">
    <property type="term" value="P:signal transduction"/>
    <property type="evidence" value="ECO:0007669"/>
    <property type="project" value="InterPro"/>
</dbReference>
<dbReference type="InterPro" id="IPR001806">
    <property type="entry name" value="Small_GTPase"/>
</dbReference>
<dbReference type="STRING" id="50376.A0A517L640"/>
<dbReference type="Proteomes" id="UP000316270">
    <property type="component" value="Chromosome 5"/>
</dbReference>
<protein>
    <submittedName>
        <fullName evidence="5">Uncharacterized protein</fullName>
    </submittedName>
</protein>
<feature type="region of interest" description="Disordered" evidence="4">
    <location>
        <begin position="618"/>
        <end position="685"/>
    </location>
</feature>
<dbReference type="SMART" id="SM00175">
    <property type="entry name" value="RAB"/>
    <property type="match status" value="1"/>
</dbReference>
<feature type="coiled-coil region" evidence="3">
    <location>
        <begin position="491"/>
        <end position="583"/>
    </location>
</feature>
<dbReference type="PRINTS" id="PR00449">
    <property type="entry name" value="RASTRNSFRMNG"/>
</dbReference>
<evidence type="ECO:0000256" key="4">
    <source>
        <dbReference type="SAM" id="MobiDB-lite"/>
    </source>
</evidence>
<keyword evidence="3" id="KW-0175">Coiled coil</keyword>
<feature type="compositionally biased region" description="Polar residues" evidence="4">
    <location>
        <begin position="667"/>
        <end position="685"/>
    </location>
</feature>
<name>A0A517L640_9PEZI</name>
<feature type="compositionally biased region" description="Polar residues" evidence="4">
    <location>
        <begin position="431"/>
        <end position="457"/>
    </location>
</feature>
<dbReference type="OrthoDB" id="3940145at2759"/>
<dbReference type="InterPro" id="IPR020849">
    <property type="entry name" value="Small_GTPase_Ras-type"/>
</dbReference>
<evidence type="ECO:0000313" key="6">
    <source>
        <dbReference type="Proteomes" id="UP000316270"/>
    </source>
</evidence>
<feature type="compositionally biased region" description="Low complexity" evidence="4">
    <location>
        <begin position="310"/>
        <end position="329"/>
    </location>
</feature>
<dbReference type="InterPro" id="IPR027417">
    <property type="entry name" value="P-loop_NTPase"/>
</dbReference>
<keyword evidence="1" id="KW-0547">Nucleotide-binding</keyword>
<feature type="compositionally biased region" description="Basic and acidic residues" evidence="4">
    <location>
        <begin position="637"/>
        <end position="658"/>
    </location>
</feature>
<dbReference type="PANTHER" id="PTHR24070">
    <property type="entry name" value="RAS, DI-RAS, AND RHEB FAMILY MEMBERS OF SMALL GTPASE SUPERFAMILY"/>
    <property type="match status" value="1"/>
</dbReference>